<keyword evidence="1" id="KW-1015">Disulfide bond</keyword>
<dbReference type="GO" id="GO:0004867">
    <property type="term" value="F:serine-type endopeptidase inhibitor activity"/>
    <property type="evidence" value="ECO:0007669"/>
    <property type="project" value="InterPro"/>
</dbReference>
<proteinExistence type="predicted"/>
<gene>
    <name evidence="6" type="ORF">DdX_03063</name>
</gene>
<reference evidence="6" key="1">
    <citation type="submission" date="2022-01" db="EMBL/GenBank/DDBJ databases">
        <title>Genome Sequence Resource for Two Populations of Ditylenchus destructor, the Migratory Endoparasitic Phytonematode.</title>
        <authorList>
            <person name="Zhang H."/>
            <person name="Lin R."/>
            <person name="Xie B."/>
        </authorList>
    </citation>
    <scope>NUCLEOTIDE SEQUENCE</scope>
    <source>
        <strain evidence="6">BazhouSP</strain>
    </source>
</reference>
<dbReference type="InterPro" id="IPR004094">
    <property type="entry name" value="Antistasin-like"/>
</dbReference>
<dbReference type="Pfam" id="PF02822">
    <property type="entry name" value="Antistasin"/>
    <property type="match status" value="1"/>
</dbReference>
<name>A0AAD4RCS1_9BILA</name>
<dbReference type="SMART" id="SM00217">
    <property type="entry name" value="WAP"/>
    <property type="match status" value="1"/>
</dbReference>
<organism evidence="6 7">
    <name type="scientific">Ditylenchus destructor</name>
    <dbReference type="NCBI Taxonomy" id="166010"/>
    <lineage>
        <taxon>Eukaryota</taxon>
        <taxon>Metazoa</taxon>
        <taxon>Ecdysozoa</taxon>
        <taxon>Nematoda</taxon>
        <taxon>Chromadorea</taxon>
        <taxon>Rhabditida</taxon>
        <taxon>Tylenchina</taxon>
        <taxon>Tylenchomorpha</taxon>
        <taxon>Sphaerularioidea</taxon>
        <taxon>Anguinidae</taxon>
        <taxon>Anguininae</taxon>
        <taxon>Ditylenchus</taxon>
    </lineage>
</organism>
<comment type="caution">
    <text evidence="6">The sequence shown here is derived from an EMBL/GenBank/DDBJ whole genome shotgun (WGS) entry which is preliminary data.</text>
</comment>
<feature type="domain" description="Thyroglobulin type-1" evidence="3">
    <location>
        <begin position="93"/>
        <end position="154"/>
    </location>
</feature>
<feature type="domain" description="WAP" evidence="5">
    <location>
        <begin position="41"/>
        <end position="91"/>
    </location>
</feature>
<evidence type="ECO:0000313" key="7">
    <source>
        <dbReference type="Proteomes" id="UP001201812"/>
    </source>
</evidence>
<comment type="caution">
    <text evidence="2">Lacks conserved residue(s) required for the propagation of feature annotation.</text>
</comment>
<evidence type="ECO:0000259" key="5">
    <source>
        <dbReference type="PROSITE" id="PS51390"/>
    </source>
</evidence>
<dbReference type="SUPFAM" id="SSF57610">
    <property type="entry name" value="Thyroglobulin type-1 domain"/>
    <property type="match status" value="1"/>
</dbReference>
<keyword evidence="7" id="KW-1185">Reference proteome</keyword>
<evidence type="ECO:0000256" key="2">
    <source>
        <dbReference type="PROSITE-ProRule" id="PRU00500"/>
    </source>
</evidence>
<dbReference type="Proteomes" id="UP001201812">
    <property type="component" value="Unassembled WGS sequence"/>
</dbReference>
<evidence type="ECO:0000313" key="6">
    <source>
        <dbReference type="EMBL" id="KAI1726347.1"/>
    </source>
</evidence>
<dbReference type="SUPFAM" id="SSF57262">
    <property type="entry name" value="Leech antihemostatic proteins"/>
    <property type="match status" value="1"/>
</dbReference>
<dbReference type="Pfam" id="PF00095">
    <property type="entry name" value="WAP"/>
    <property type="match status" value="1"/>
</dbReference>
<evidence type="ECO:0000259" key="3">
    <source>
        <dbReference type="PROSITE" id="PS51162"/>
    </source>
</evidence>
<protein>
    <submittedName>
        <fullName evidence="6">WAP-type (Whey acidic protein) 'four-disulfide core' domain-containing protein</fullName>
    </submittedName>
</protein>
<dbReference type="AlphaFoldDB" id="A0AAD4RCS1"/>
<dbReference type="EMBL" id="JAKKPZ010000002">
    <property type="protein sequence ID" value="KAI1726347.1"/>
    <property type="molecule type" value="Genomic_DNA"/>
</dbReference>
<dbReference type="InterPro" id="IPR008197">
    <property type="entry name" value="WAP_dom"/>
</dbReference>
<dbReference type="Gene3D" id="4.10.75.10">
    <property type="entry name" value="Elafin-like"/>
    <property type="match status" value="1"/>
</dbReference>
<dbReference type="PROSITE" id="PS51252">
    <property type="entry name" value="ANTISTASIN"/>
    <property type="match status" value="1"/>
</dbReference>
<sequence length="224" mass="24906">MRLGKSDQSPIIMTIARGNIADAAFPTPSPNGIQIGREHTEHNKIGVCPALSKSQRSDCRSGTDQCSSDSDCPTILKCCSDGCYKRCVYAQRNTPCLHLKAASELLDIKRAVQCSKDGNFEDIQCNNEFCLCVETFSGYEIQGTRVSSTRTPECDAPQKCPDTYCNSPKRCPYGYEKDSNGCNTCECVNPCKDVECPNPDRICLPEPVDIKHYMKDITLLYYIR</sequence>
<dbReference type="Gene3D" id="4.10.800.10">
    <property type="entry name" value="Thyroglobulin type-1"/>
    <property type="match status" value="1"/>
</dbReference>
<dbReference type="SMART" id="SM00211">
    <property type="entry name" value="TY"/>
    <property type="match status" value="1"/>
</dbReference>
<evidence type="ECO:0000256" key="1">
    <source>
        <dbReference type="ARBA" id="ARBA00023157"/>
    </source>
</evidence>
<dbReference type="PROSITE" id="PS51162">
    <property type="entry name" value="THYROGLOBULIN_1_2"/>
    <property type="match status" value="1"/>
</dbReference>
<accession>A0AAD4RCS1</accession>
<dbReference type="PROSITE" id="PS51390">
    <property type="entry name" value="WAP"/>
    <property type="match status" value="1"/>
</dbReference>
<dbReference type="InterPro" id="IPR011061">
    <property type="entry name" value="Hirudin/antistatin"/>
</dbReference>
<evidence type="ECO:0000259" key="4">
    <source>
        <dbReference type="PROSITE" id="PS51252"/>
    </source>
</evidence>
<dbReference type="InterPro" id="IPR036645">
    <property type="entry name" value="Elafin-like_sf"/>
</dbReference>
<dbReference type="InterPro" id="IPR036857">
    <property type="entry name" value="Thyroglobulin_1_sf"/>
</dbReference>
<dbReference type="InterPro" id="IPR000716">
    <property type="entry name" value="Thyroglobulin_1"/>
</dbReference>
<feature type="domain" description="Antistasin-like" evidence="4">
    <location>
        <begin position="160"/>
        <end position="187"/>
    </location>
</feature>
<dbReference type="GO" id="GO:0005576">
    <property type="term" value="C:extracellular region"/>
    <property type="evidence" value="ECO:0007669"/>
    <property type="project" value="InterPro"/>
</dbReference>